<keyword evidence="6" id="KW-0694">RNA-binding</keyword>
<evidence type="ECO:0000259" key="9">
    <source>
        <dbReference type="SMART" id="SM00363"/>
    </source>
</evidence>
<keyword evidence="3 7" id="KW-0413">Isomerase</keyword>
<dbReference type="SUPFAM" id="SSF55174">
    <property type="entry name" value="Alpha-L RNA-binding motif"/>
    <property type="match status" value="1"/>
</dbReference>
<sequence length="447" mass="48462">MSLGPTPKEIPHAAHSPPSFPDVPRWRGERRHRKLQRPGAAATPPGAADHRRAGLGRTDRAQPAARRTHGGPRARLRRSAVAGPGGVPPQARQLPERRQRDARGCTRGTGSQRPGGVQAAHGIRQRAVAVRHEPERQAHDGRGVRRLDEVARRTRGQGRASAHRDTGGAGGSTRRGWRRIGRVAASSDRTAAAQAAVYVLSAVPMRAPARHGLARSLSKQGVCSRTEAARWVLAGRVSVNGRVVRDPEFPVAGRECRIAVDGRELAPPARIYLMLNKPRGLVTTVRDEQGRDTVYRCLEGAALPWLAPVGRLDKASEGLLLFSNDTGWSSRIADPQTGPDKTYHVQVGGLPDATLMDALKTGVDDAGERLHARDARVLRHGARNAWLEIVLDEGRNRQIRRLLAAFDLPVLRLVRVSIGGLALGELPKGEWRPLSEDEVRALAAPSL</sequence>
<dbReference type="PANTHER" id="PTHR47683:SF2">
    <property type="entry name" value="RNA-BINDING S4 DOMAIN-CONTAINING PROTEIN"/>
    <property type="match status" value="1"/>
</dbReference>
<organism evidence="10 11">
    <name type="scientific">Marilutibacter aestuarii</name>
    <dbReference type="NCBI Taxonomy" id="1706195"/>
    <lineage>
        <taxon>Bacteria</taxon>
        <taxon>Pseudomonadati</taxon>
        <taxon>Pseudomonadota</taxon>
        <taxon>Gammaproteobacteria</taxon>
        <taxon>Lysobacterales</taxon>
        <taxon>Lysobacteraceae</taxon>
        <taxon>Marilutibacter</taxon>
    </lineage>
</organism>
<dbReference type="GO" id="GO:0000455">
    <property type="term" value="P:enzyme-directed rRNA pseudouridine synthesis"/>
    <property type="evidence" value="ECO:0007669"/>
    <property type="project" value="UniProtKB-ARBA"/>
</dbReference>
<feature type="compositionally biased region" description="Low complexity" evidence="8">
    <location>
        <begin position="38"/>
        <end position="47"/>
    </location>
</feature>
<comment type="similarity">
    <text evidence="1 7">Belongs to the pseudouridine synthase RsuA family.</text>
</comment>
<feature type="domain" description="RNA-binding S4" evidence="9">
    <location>
        <begin position="211"/>
        <end position="271"/>
    </location>
</feature>
<comment type="catalytic activity">
    <reaction evidence="5">
        <text>uridine(2604) in 23S rRNA = pseudouridine(2604) in 23S rRNA</text>
        <dbReference type="Rhea" id="RHEA:38875"/>
        <dbReference type="Rhea" id="RHEA-COMP:10093"/>
        <dbReference type="Rhea" id="RHEA-COMP:10094"/>
        <dbReference type="ChEBI" id="CHEBI:65314"/>
        <dbReference type="ChEBI" id="CHEBI:65315"/>
        <dbReference type="EC" id="5.4.99.21"/>
    </reaction>
</comment>
<comment type="caution">
    <text evidence="10">The sequence shown here is derived from an EMBL/GenBank/DDBJ whole genome shotgun (WGS) entry which is preliminary data.</text>
</comment>
<evidence type="ECO:0000256" key="1">
    <source>
        <dbReference type="ARBA" id="ARBA00008348"/>
    </source>
</evidence>
<dbReference type="PROSITE" id="PS01149">
    <property type="entry name" value="PSI_RSU"/>
    <property type="match status" value="1"/>
</dbReference>
<dbReference type="PANTHER" id="PTHR47683">
    <property type="entry name" value="PSEUDOURIDINE SYNTHASE FAMILY PROTEIN-RELATED"/>
    <property type="match status" value="1"/>
</dbReference>
<feature type="compositionally biased region" description="Basic and acidic residues" evidence="8">
    <location>
        <begin position="130"/>
        <end position="152"/>
    </location>
</feature>
<name>A0A508AP74_9GAMM</name>
<evidence type="ECO:0000256" key="5">
    <source>
        <dbReference type="ARBA" id="ARBA00036535"/>
    </source>
</evidence>
<keyword evidence="2" id="KW-0698">rRNA processing</keyword>
<dbReference type="Pfam" id="PF00849">
    <property type="entry name" value="PseudoU_synth_2"/>
    <property type="match status" value="1"/>
</dbReference>
<keyword evidence="11" id="KW-1185">Reference proteome</keyword>
<evidence type="ECO:0000256" key="3">
    <source>
        <dbReference type="ARBA" id="ARBA00023235"/>
    </source>
</evidence>
<dbReference type="InterPro" id="IPR020103">
    <property type="entry name" value="PsdUridine_synth_cat_dom_sf"/>
</dbReference>
<dbReference type="Pfam" id="PF01479">
    <property type="entry name" value="S4"/>
    <property type="match status" value="1"/>
</dbReference>
<proteinExistence type="inferred from homology"/>
<dbReference type="InterPro" id="IPR006145">
    <property type="entry name" value="PsdUridine_synth_RsuA/RluA"/>
</dbReference>
<evidence type="ECO:0000256" key="6">
    <source>
        <dbReference type="PROSITE-ProRule" id="PRU00182"/>
    </source>
</evidence>
<dbReference type="InterPro" id="IPR042092">
    <property type="entry name" value="PsdUridine_s_RsuA/RluB/E/F_cat"/>
</dbReference>
<dbReference type="InterPro" id="IPR000748">
    <property type="entry name" value="PsdUridine_synth_RsuA/RluB/E/F"/>
</dbReference>
<reference evidence="10 11" key="1">
    <citation type="submission" date="2019-06" db="EMBL/GenBank/DDBJ databases">
        <title>Lysobacter alkalisoli sp. nov. isolated from saline soil.</title>
        <authorList>
            <person name="Sun J.-Q."/>
            <person name="Xu L."/>
        </authorList>
    </citation>
    <scope>NUCLEOTIDE SEQUENCE [LARGE SCALE GENOMIC DNA]</scope>
    <source>
        <strain evidence="10 11">JCM 31130</strain>
    </source>
</reference>
<accession>A0A508AP74</accession>
<dbReference type="NCBIfam" id="TIGR00093">
    <property type="entry name" value="pseudouridine synthase"/>
    <property type="match status" value="1"/>
</dbReference>
<feature type="compositionally biased region" description="Basic and acidic residues" evidence="8">
    <location>
        <begin position="48"/>
        <end position="60"/>
    </location>
</feature>
<evidence type="ECO:0000256" key="2">
    <source>
        <dbReference type="ARBA" id="ARBA00022552"/>
    </source>
</evidence>
<dbReference type="SMART" id="SM00363">
    <property type="entry name" value="S4"/>
    <property type="match status" value="1"/>
</dbReference>
<evidence type="ECO:0000313" key="11">
    <source>
        <dbReference type="Proteomes" id="UP000318212"/>
    </source>
</evidence>
<dbReference type="InterPro" id="IPR036986">
    <property type="entry name" value="S4_RNA-bd_sf"/>
</dbReference>
<dbReference type="Gene3D" id="3.30.70.580">
    <property type="entry name" value="Pseudouridine synthase I, catalytic domain, N-terminal subdomain"/>
    <property type="match status" value="1"/>
</dbReference>
<dbReference type="PROSITE" id="PS50889">
    <property type="entry name" value="S4"/>
    <property type="match status" value="1"/>
</dbReference>
<dbReference type="Gene3D" id="3.30.70.1560">
    <property type="entry name" value="Alpha-L RNA-binding motif"/>
    <property type="match status" value="1"/>
</dbReference>
<dbReference type="EMBL" id="VICE01000043">
    <property type="protein sequence ID" value="TQD48945.1"/>
    <property type="molecule type" value="Genomic_DNA"/>
</dbReference>
<evidence type="ECO:0000313" key="10">
    <source>
        <dbReference type="EMBL" id="TQD48945.1"/>
    </source>
</evidence>
<dbReference type="InterPro" id="IPR020094">
    <property type="entry name" value="TruA/RsuA/RluB/E/F_N"/>
</dbReference>
<evidence type="ECO:0000256" key="4">
    <source>
        <dbReference type="ARBA" id="ARBA00036390"/>
    </source>
</evidence>
<dbReference type="InterPro" id="IPR018496">
    <property type="entry name" value="PsdUridine_synth_RsuA/RluB_CS"/>
</dbReference>
<feature type="region of interest" description="Disordered" evidence="8">
    <location>
        <begin position="1"/>
        <end position="176"/>
    </location>
</feature>
<dbReference type="GO" id="GO:0160138">
    <property type="term" value="F:23S rRNA pseudouridine(2604) synthase activity"/>
    <property type="evidence" value="ECO:0007669"/>
    <property type="project" value="UniProtKB-EC"/>
</dbReference>
<dbReference type="AlphaFoldDB" id="A0A508AP74"/>
<evidence type="ECO:0000256" key="7">
    <source>
        <dbReference type="RuleBase" id="RU003887"/>
    </source>
</evidence>
<evidence type="ECO:0000256" key="8">
    <source>
        <dbReference type="SAM" id="MobiDB-lite"/>
    </source>
</evidence>
<dbReference type="InterPro" id="IPR002942">
    <property type="entry name" value="S4_RNA-bd"/>
</dbReference>
<dbReference type="Gene3D" id="3.10.290.10">
    <property type="entry name" value="RNA-binding S4 domain"/>
    <property type="match status" value="1"/>
</dbReference>
<dbReference type="GO" id="GO:0003723">
    <property type="term" value="F:RNA binding"/>
    <property type="evidence" value="ECO:0007669"/>
    <property type="project" value="UniProtKB-KW"/>
</dbReference>
<gene>
    <name evidence="10" type="ORF">FKV25_04420</name>
</gene>
<dbReference type="CDD" id="cd00165">
    <property type="entry name" value="S4"/>
    <property type="match status" value="1"/>
</dbReference>
<protein>
    <recommendedName>
        <fullName evidence="7">Pseudouridine synthase</fullName>
        <ecNumber evidence="7">5.4.99.-</ecNumber>
    </recommendedName>
</protein>
<dbReference type="EC" id="5.4.99.-" evidence="7"/>
<feature type="compositionally biased region" description="Basic and acidic residues" evidence="8">
    <location>
        <begin position="94"/>
        <end position="104"/>
    </location>
</feature>
<dbReference type="InterPro" id="IPR050343">
    <property type="entry name" value="RsuA_PseudoU_synthase"/>
</dbReference>
<dbReference type="Proteomes" id="UP000318212">
    <property type="component" value="Unassembled WGS sequence"/>
</dbReference>
<dbReference type="OrthoDB" id="9807213at2"/>
<comment type="catalytic activity">
    <reaction evidence="4">
        <text>uridine(35) in tRNA(Tyr) = pseudouridine(35) in tRNA(Tyr)</text>
        <dbReference type="Rhea" id="RHEA:60556"/>
        <dbReference type="Rhea" id="RHEA-COMP:15607"/>
        <dbReference type="Rhea" id="RHEA-COMP:15608"/>
        <dbReference type="ChEBI" id="CHEBI:65314"/>
        <dbReference type="ChEBI" id="CHEBI:65315"/>
    </reaction>
</comment>
<dbReference type="SUPFAM" id="SSF55120">
    <property type="entry name" value="Pseudouridine synthase"/>
    <property type="match status" value="1"/>
</dbReference>
<dbReference type="CDD" id="cd02870">
    <property type="entry name" value="PseudoU_synth_RsuA_like"/>
    <property type="match status" value="1"/>
</dbReference>
<feature type="compositionally biased region" description="Basic residues" evidence="8">
    <location>
        <begin position="66"/>
        <end position="78"/>
    </location>
</feature>